<evidence type="ECO:0000313" key="1">
    <source>
        <dbReference type="EMBL" id="KAE9396102.1"/>
    </source>
</evidence>
<evidence type="ECO:0000313" key="2">
    <source>
        <dbReference type="Proteomes" id="UP000799118"/>
    </source>
</evidence>
<name>A0A6A4HCR3_9AGAR</name>
<dbReference type="AlphaFoldDB" id="A0A6A4HCR3"/>
<protein>
    <submittedName>
        <fullName evidence="1">Uncharacterized protein</fullName>
    </submittedName>
</protein>
<dbReference type="OrthoDB" id="2745898at2759"/>
<proteinExistence type="predicted"/>
<sequence length="274" mass="30633">MNHMLLYKCDGNMLSKSSLLEEALYGILNTPSLTRVTIRLCYFRNFVDLASSSLLSHAIYLKALTVDAVRFFGNTNPPTTSDLIPNLPPRSIKLDEFVASTGIECLTPWFQQESCPIEVEVTYPNTPIHSSDAVPSPMESECDQYGIIDVLFAKLVFSSLEMVNITLKGTQQIPSGLTFVEALHEKLPFLKGSDKLKQLIGLFDEKPRLASSVLELENFEEAFPDQDGVLPQVCYSTPKILLTKNILAEFDFRVQGKSYGDATQRHLQDGCWDV</sequence>
<reference evidence="1" key="1">
    <citation type="journal article" date="2019" name="Environ. Microbiol.">
        <title>Fungal ecological strategies reflected in gene transcription - a case study of two litter decomposers.</title>
        <authorList>
            <person name="Barbi F."/>
            <person name="Kohler A."/>
            <person name="Barry K."/>
            <person name="Baskaran P."/>
            <person name="Daum C."/>
            <person name="Fauchery L."/>
            <person name="Ihrmark K."/>
            <person name="Kuo A."/>
            <person name="LaButti K."/>
            <person name="Lipzen A."/>
            <person name="Morin E."/>
            <person name="Grigoriev I.V."/>
            <person name="Henrissat B."/>
            <person name="Lindahl B."/>
            <person name="Martin F."/>
        </authorList>
    </citation>
    <scope>NUCLEOTIDE SEQUENCE</scope>
    <source>
        <strain evidence="1">JB14</strain>
    </source>
</reference>
<keyword evidence="2" id="KW-1185">Reference proteome</keyword>
<dbReference type="Proteomes" id="UP000799118">
    <property type="component" value="Unassembled WGS sequence"/>
</dbReference>
<dbReference type="EMBL" id="ML769519">
    <property type="protein sequence ID" value="KAE9396102.1"/>
    <property type="molecule type" value="Genomic_DNA"/>
</dbReference>
<gene>
    <name evidence="1" type="ORF">BT96DRAFT_997026</name>
</gene>
<organism evidence="1 2">
    <name type="scientific">Gymnopus androsaceus JB14</name>
    <dbReference type="NCBI Taxonomy" id="1447944"/>
    <lineage>
        <taxon>Eukaryota</taxon>
        <taxon>Fungi</taxon>
        <taxon>Dikarya</taxon>
        <taxon>Basidiomycota</taxon>
        <taxon>Agaricomycotina</taxon>
        <taxon>Agaricomycetes</taxon>
        <taxon>Agaricomycetidae</taxon>
        <taxon>Agaricales</taxon>
        <taxon>Marasmiineae</taxon>
        <taxon>Omphalotaceae</taxon>
        <taxon>Gymnopus</taxon>
    </lineage>
</organism>
<accession>A0A6A4HCR3</accession>